<dbReference type="GO" id="GO:0005634">
    <property type="term" value="C:nucleus"/>
    <property type="evidence" value="ECO:0007669"/>
    <property type="project" value="TreeGrafter"/>
</dbReference>
<dbReference type="PANTHER" id="PTHR12243:SF67">
    <property type="entry name" value="COREPRESSOR OF PANGOLIN, ISOFORM A-RELATED"/>
    <property type="match status" value="1"/>
</dbReference>
<dbReference type="PANTHER" id="PTHR12243">
    <property type="entry name" value="MADF DOMAIN TRANSCRIPTION FACTOR"/>
    <property type="match status" value="1"/>
</dbReference>
<accession>A0A0J7K001</accession>
<dbReference type="Proteomes" id="UP000036403">
    <property type="component" value="Unassembled WGS sequence"/>
</dbReference>
<evidence type="ECO:0000259" key="2">
    <source>
        <dbReference type="PROSITE" id="PS51029"/>
    </source>
</evidence>
<keyword evidence="4" id="KW-1185">Reference proteome</keyword>
<feature type="domain" description="MADF" evidence="2">
    <location>
        <begin position="98"/>
        <end position="191"/>
    </location>
</feature>
<sequence length="302" mass="35014">MKMITPVMTCGLCETICDADHIKQHECLQGYPKYYTDPNTYYFYPMCEDETILRRSLIDDREITVQESLESNITNKRKNIRKKLSITEKQELLELEEQLILEVQAREALWNPQLDLSLRSRKATAQLWKEISEALNGKLSDKEAKTKFKSLHDTYRRIVSNESLASGSERPAKMSKWQHYDNLSFLRDSCLQKQTKSNVSCSIDSNDEDSTLSSTDVKQNRQEKTRKQSNNKKDNSALERIADAFCKRNTEAPIILPDPPENDEVDAIVSVVETRLRKLPRNILDDTAQKLFQLTYELIKNI</sequence>
<dbReference type="GO" id="GO:0005667">
    <property type="term" value="C:transcription regulator complex"/>
    <property type="evidence" value="ECO:0007669"/>
    <property type="project" value="TreeGrafter"/>
</dbReference>
<dbReference type="InterPro" id="IPR006578">
    <property type="entry name" value="MADF-dom"/>
</dbReference>
<dbReference type="PROSITE" id="PS51029">
    <property type="entry name" value="MADF"/>
    <property type="match status" value="1"/>
</dbReference>
<dbReference type="AlphaFoldDB" id="A0A0J7K001"/>
<gene>
    <name evidence="3" type="ORF">RF55_19909</name>
</gene>
<name>A0A0J7K001_LASNI</name>
<dbReference type="GO" id="GO:0006357">
    <property type="term" value="P:regulation of transcription by RNA polymerase II"/>
    <property type="evidence" value="ECO:0007669"/>
    <property type="project" value="TreeGrafter"/>
</dbReference>
<feature type="region of interest" description="Disordered" evidence="1">
    <location>
        <begin position="198"/>
        <end position="234"/>
    </location>
</feature>
<dbReference type="EMBL" id="LBMM01019651">
    <property type="protein sequence ID" value="KMQ83491.1"/>
    <property type="molecule type" value="Genomic_DNA"/>
</dbReference>
<dbReference type="PaxDb" id="67767-A0A0J7K001"/>
<evidence type="ECO:0000313" key="4">
    <source>
        <dbReference type="Proteomes" id="UP000036403"/>
    </source>
</evidence>
<dbReference type="OrthoDB" id="7701713at2759"/>
<feature type="non-terminal residue" evidence="3">
    <location>
        <position position="302"/>
    </location>
</feature>
<dbReference type="InterPro" id="IPR039353">
    <property type="entry name" value="TF_Adf1"/>
</dbReference>
<reference evidence="3 4" key="1">
    <citation type="submission" date="2015-04" db="EMBL/GenBank/DDBJ databases">
        <title>Lasius niger genome sequencing.</title>
        <authorList>
            <person name="Konorov E.A."/>
            <person name="Nikitin M.A."/>
            <person name="Kirill M.V."/>
            <person name="Chang P."/>
        </authorList>
    </citation>
    <scope>NUCLEOTIDE SEQUENCE [LARGE SCALE GENOMIC DNA]</scope>
    <source>
        <tissue evidence="3">Whole</tissue>
    </source>
</reference>
<comment type="caution">
    <text evidence="3">The sequence shown here is derived from an EMBL/GenBank/DDBJ whole genome shotgun (WGS) entry which is preliminary data.</text>
</comment>
<evidence type="ECO:0000256" key="1">
    <source>
        <dbReference type="SAM" id="MobiDB-lite"/>
    </source>
</evidence>
<protein>
    <submittedName>
        <fullName evidence="3">Histone H3</fullName>
    </submittedName>
</protein>
<dbReference type="Pfam" id="PF10545">
    <property type="entry name" value="MADF_DNA_bdg"/>
    <property type="match status" value="1"/>
</dbReference>
<evidence type="ECO:0000313" key="3">
    <source>
        <dbReference type="EMBL" id="KMQ83491.1"/>
    </source>
</evidence>
<feature type="compositionally biased region" description="Basic and acidic residues" evidence="1">
    <location>
        <begin position="218"/>
        <end position="234"/>
    </location>
</feature>
<dbReference type="SMART" id="SM00595">
    <property type="entry name" value="MADF"/>
    <property type="match status" value="1"/>
</dbReference>
<proteinExistence type="predicted"/>
<organism evidence="3 4">
    <name type="scientific">Lasius niger</name>
    <name type="common">Black garden ant</name>
    <dbReference type="NCBI Taxonomy" id="67767"/>
    <lineage>
        <taxon>Eukaryota</taxon>
        <taxon>Metazoa</taxon>
        <taxon>Ecdysozoa</taxon>
        <taxon>Arthropoda</taxon>
        <taxon>Hexapoda</taxon>
        <taxon>Insecta</taxon>
        <taxon>Pterygota</taxon>
        <taxon>Neoptera</taxon>
        <taxon>Endopterygota</taxon>
        <taxon>Hymenoptera</taxon>
        <taxon>Apocrita</taxon>
        <taxon>Aculeata</taxon>
        <taxon>Formicoidea</taxon>
        <taxon>Formicidae</taxon>
        <taxon>Formicinae</taxon>
        <taxon>Lasius</taxon>
        <taxon>Lasius</taxon>
    </lineage>
</organism>